<comment type="caution">
    <text evidence="1">The sequence shown here is derived from an EMBL/GenBank/DDBJ whole genome shotgun (WGS) entry which is preliminary data.</text>
</comment>
<keyword evidence="2" id="KW-1185">Reference proteome</keyword>
<reference evidence="1 2" key="1">
    <citation type="submission" date="2019-05" db="EMBL/GenBank/DDBJ databases">
        <title>Another draft genome of Portunus trituberculatus and its Hox gene families provides insights of decapod evolution.</title>
        <authorList>
            <person name="Jeong J.-H."/>
            <person name="Song I."/>
            <person name="Kim S."/>
            <person name="Choi T."/>
            <person name="Kim D."/>
            <person name="Ryu S."/>
            <person name="Kim W."/>
        </authorList>
    </citation>
    <scope>NUCLEOTIDE SEQUENCE [LARGE SCALE GENOMIC DNA]</scope>
    <source>
        <tissue evidence="1">Muscle</tissue>
    </source>
</reference>
<proteinExistence type="predicted"/>
<protein>
    <submittedName>
        <fullName evidence="1">Uncharacterized protein</fullName>
    </submittedName>
</protein>
<accession>A0A5B7J9L9</accession>
<dbReference type="Proteomes" id="UP000324222">
    <property type="component" value="Unassembled WGS sequence"/>
</dbReference>
<dbReference type="EMBL" id="VSRR010083428">
    <property type="protein sequence ID" value="MPC90157.1"/>
    <property type="molecule type" value="Genomic_DNA"/>
</dbReference>
<dbReference type="AlphaFoldDB" id="A0A5B7J9L9"/>
<evidence type="ECO:0000313" key="2">
    <source>
        <dbReference type="Proteomes" id="UP000324222"/>
    </source>
</evidence>
<organism evidence="1 2">
    <name type="scientific">Portunus trituberculatus</name>
    <name type="common">Swimming crab</name>
    <name type="synonym">Neptunus trituberculatus</name>
    <dbReference type="NCBI Taxonomy" id="210409"/>
    <lineage>
        <taxon>Eukaryota</taxon>
        <taxon>Metazoa</taxon>
        <taxon>Ecdysozoa</taxon>
        <taxon>Arthropoda</taxon>
        <taxon>Crustacea</taxon>
        <taxon>Multicrustacea</taxon>
        <taxon>Malacostraca</taxon>
        <taxon>Eumalacostraca</taxon>
        <taxon>Eucarida</taxon>
        <taxon>Decapoda</taxon>
        <taxon>Pleocyemata</taxon>
        <taxon>Brachyura</taxon>
        <taxon>Eubrachyura</taxon>
        <taxon>Portunoidea</taxon>
        <taxon>Portunidae</taxon>
        <taxon>Portuninae</taxon>
        <taxon>Portunus</taxon>
    </lineage>
</organism>
<evidence type="ECO:0000313" key="1">
    <source>
        <dbReference type="EMBL" id="MPC90157.1"/>
    </source>
</evidence>
<sequence length="89" mass="10463">MALDIEGAFDRETPAFTAQLNTNLRRIIAWGNMWQRRDVEGLTVMFKVQVKRVSYLQPLRQSQRRPLVATRIVAQTPSELLQPRCRTWH</sequence>
<name>A0A5B7J9L9_PORTR</name>
<gene>
    <name evidence="1" type="ORF">E2C01_085130</name>
</gene>